<sequence>MGEEDTSQDSVDPNSFRGDEKIDSALKLRNAFSEAITHHGFPDTLVLSRERADDVFHERRIRIMDYLKTYQPQSVRALAKELDVDKGVISRDLQKLRELDIVEFENDGRSKAPKLKHQHVVVEPVI</sequence>
<dbReference type="InterPro" id="IPR001845">
    <property type="entry name" value="HTH_ArsR_DNA-bd_dom"/>
</dbReference>
<dbReference type="EMBL" id="WKJO01000001">
    <property type="protein sequence ID" value="MRX20880.1"/>
    <property type="molecule type" value="Genomic_DNA"/>
</dbReference>
<protein>
    <submittedName>
        <fullName evidence="2">ArsR family transcriptional regulator</fullName>
    </submittedName>
</protein>
<evidence type="ECO:0000259" key="1">
    <source>
        <dbReference type="PROSITE" id="PS50987"/>
    </source>
</evidence>
<dbReference type="InterPro" id="IPR011991">
    <property type="entry name" value="ArsR-like_HTH"/>
</dbReference>
<dbReference type="GO" id="GO:0003700">
    <property type="term" value="F:DNA-binding transcription factor activity"/>
    <property type="evidence" value="ECO:0007669"/>
    <property type="project" value="InterPro"/>
</dbReference>
<evidence type="ECO:0000313" key="2">
    <source>
        <dbReference type="EMBL" id="MRX20880.1"/>
    </source>
</evidence>
<reference evidence="2 3" key="1">
    <citation type="submission" date="2019-11" db="EMBL/GenBank/DDBJ databases">
        <title>Whole genome sequence of Haloferax sp. MBLA0076.</title>
        <authorList>
            <person name="Seo M.-J."/>
            <person name="Cho E.-S."/>
        </authorList>
    </citation>
    <scope>NUCLEOTIDE SEQUENCE [LARGE SCALE GENOMIC DNA]</scope>
    <source>
        <strain evidence="2 3">MBLA0076</strain>
    </source>
</reference>
<dbReference type="Pfam" id="PF25212">
    <property type="entry name" value="HVO_A0114"/>
    <property type="match status" value="1"/>
</dbReference>
<proteinExistence type="predicted"/>
<dbReference type="SMART" id="SM00418">
    <property type="entry name" value="HTH_ARSR"/>
    <property type="match status" value="1"/>
</dbReference>
<accession>A0A6A8GGE9</accession>
<keyword evidence="3" id="KW-1185">Reference proteome</keyword>
<dbReference type="Gene3D" id="1.10.10.10">
    <property type="entry name" value="Winged helix-like DNA-binding domain superfamily/Winged helix DNA-binding domain"/>
    <property type="match status" value="1"/>
</dbReference>
<evidence type="ECO:0000313" key="3">
    <source>
        <dbReference type="Proteomes" id="UP000439022"/>
    </source>
</evidence>
<name>A0A6A8GGE9_9EURY</name>
<dbReference type="SUPFAM" id="SSF46785">
    <property type="entry name" value="Winged helix' DNA-binding domain"/>
    <property type="match status" value="1"/>
</dbReference>
<dbReference type="AlphaFoldDB" id="A0A6A8GGE9"/>
<organism evidence="2 3">
    <name type="scientific">Haloferax litoreum</name>
    <dbReference type="NCBI Taxonomy" id="2666140"/>
    <lineage>
        <taxon>Archaea</taxon>
        <taxon>Methanobacteriati</taxon>
        <taxon>Methanobacteriota</taxon>
        <taxon>Stenosarchaea group</taxon>
        <taxon>Halobacteria</taxon>
        <taxon>Halobacteriales</taxon>
        <taxon>Haloferacaceae</taxon>
        <taxon>Haloferax</taxon>
    </lineage>
</organism>
<feature type="domain" description="HTH arsR-type" evidence="1">
    <location>
        <begin position="40"/>
        <end position="126"/>
    </location>
</feature>
<dbReference type="InterPro" id="IPR036390">
    <property type="entry name" value="WH_DNA-bd_sf"/>
</dbReference>
<comment type="caution">
    <text evidence="2">The sequence shown here is derived from an EMBL/GenBank/DDBJ whole genome shotgun (WGS) entry which is preliminary data.</text>
</comment>
<dbReference type="CDD" id="cd00090">
    <property type="entry name" value="HTH_ARSR"/>
    <property type="match status" value="1"/>
</dbReference>
<dbReference type="PROSITE" id="PS50987">
    <property type="entry name" value="HTH_ARSR_2"/>
    <property type="match status" value="1"/>
</dbReference>
<dbReference type="Proteomes" id="UP000439022">
    <property type="component" value="Unassembled WGS sequence"/>
</dbReference>
<dbReference type="InterPro" id="IPR036388">
    <property type="entry name" value="WH-like_DNA-bd_sf"/>
</dbReference>
<gene>
    <name evidence="2" type="ORF">GJR96_02730</name>
</gene>
<dbReference type="RefSeq" id="WP_151161532.1">
    <property type="nucleotide sequence ID" value="NZ_WKJO01000001.1"/>
</dbReference>